<dbReference type="PROSITE" id="PS50005">
    <property type="entry name" value="TPR"/>
    <property type="match status" value="1"/>
</dbReference>
<keyword evidence="5" id="KW-1185">Reference proteome</keyword>
<dbReference type="Pfam" id="PF14559">
    <property type="entry name" value="TPR_19"/>
    <property type="match status" value="1"/>
</dbReference>
<keyword evidence="2" id="KW-0802">TPR repeat</keyword>
<dbReference type="InParanoid" id="A0A0D2HSR5"/>
<dbReference type="CDD" id="cd02511">
    <property type="entry name" value="Beta4Glucosyltransferase"/>
    <property type="match status" value="1"/>
</dbReference>
<feature type="repeat" description="TPR" evidence="2">
    <location>
        <begin position="349"/>
        <end position="382"/>
    </location>
</feature>
<dbReference type="InterPro" id="IPR011990">
    <property type="entry name" value="TPR-like_helical_dom_sf"/>
</dbReference>
<organism evidence="4 5">
    <name type="scientific">Dethiosulfatarculus sandiegensis</name>
    <dbReference type="NCBI Taxonomy" id="1429043"/>
    <lineage>
        <taxon>Bacteria</taxon>
        <taxon>Pseudomonadati</taxon>
        <taxon>Thermodesulfobacteriota</taxon>
        <taxon>Desulfarculia</taxon>
        <taxon>Desulfarculales</taxon>
        <taxon>Desulfarculaceae</taxon>
        <taxon>Dethiosulfatarculus</taxon>
    </lineage>
</organism>
<reference evidence="4 5" key="1">
    <citation type="submission" date="2013-11" db="EMBL/GenBank/DDBJ databases">
        <title>Metagenomic analysis of a methanogenic consortium involved in long chain n-alkane degradation.</title>
        <authorList>
            <person name="Davidova I.A."/>
            <person name="Callaghan A.V."/>
            <person name="Wawrik B."/>
            <person name="Pruitt S."/>
            <person name="Marks C."/>
            <person name="Duncan K.E."/>
            <person name="Suflita J.M."/>
        </authorList>
    </citation>
    <scope>NUCLEOTIDE SEQUENCE [LARGE SCALE GENOMIC DNA]</scope>
    <source>
        <strain evidence="4 5">SPR</strain>
    </source>
</reference>
<dbReference type="SUPFAM" id="SSF53448">
    <property type="entry name" value="Nucleotide-diphospho-sugar transferases"/>
    <property type="match status" value="1"/>
</dbReference>
<comment type="caution">
    <text evidence="4">The sequence shown here is derived from an EMBL/GenBank/DDBJ whole genome shotgun (WGS) entry which is preliminary data.</text>
</comment>
<dbReference type="Gene3D" id="3.90.550.10">
    <property type="entry name" value="Spore Coat Polysaccharide Biosynthesis Protein SpsA, Chain A"/>
    <property type="match status" value="1"/>
</dbReference>
<protein>
    <recommendedName>
        <fullName evidence="3">Glycosyltransferase 2-like domain-containing protein</fullName>
    </recommendedName>
</protein>
<dbReference type="Proteomes" id="UP000032233">
    <property type="component" value="Unassembled WGS sequence"/>
</dbReference>
<proteinExistence type="inferred from homology"/>
<comment type="similarity">
    <text evidence="1">Belongs to the glycosyltransferase 2 family. WaaE/KdtX subfamily.</text>
</comment>
<evidence type="ECO:0000259" key="3">
    <source>
        <dbReference type="Pfam" id="PF00535"/>
    </source>
</evidence>
<dbReference type="InterPro" id="IPR019734">
    <property type="entry name" value="TPR_rpt"/>
</dbReference>
<gene>
    <name evidence="4" type="ORF">X474_13790</name>
</gene>
<dbReference type="InterPro" id="IPR029044">
    <property type="entry name" value="Nucleotide-diphossugar_trans"/>
</dbReference>
<evidence type="ECO:0000313" key="4">
    <source>
        <dbReference type="EMBL" id="KIX13553.1"/>
    </source>
</evidence>
<feature type="domain" description="Glycosyltransferase 2-like" evidence="3">
    <location>
        <begin position="12"/>
        <end position="129"/>
    </location>
</feature>
<dbReference type="PANTHER" id="PTHR43630">
    <property type="entry name" value="POLY-BETA-1,6-N-ACETYL-D-GLUCOSAMINE SYNTHASE"/>
    <property type="match status" value="1"/>
</dbReference>
<dbReference type="OrthoDB" id="9790457at2"/>
<dbReference type="Pfam" id="PF00535">
    <property type="entry name" value="Glycos_transf_2"/>
    <property type="match status" value="1"/>
</dbReference>
<name>A0A0D2HSR5_9BACT</name>
<dbReference type="EMBL" id="AZAC01000015">
    <property type="protein sequence ID" value="KIX13553.1"/>
    <property type="molecule type" value="Genomic_DNA"/>
</dbReference>
<dbReference type="Gene3D" id="1.25.40.10">
    <property type="entry name" value="Tetratricopeptide repeat domain"/>
    <property type="match status" value="1"/>
</dbReference>
<dbReference type="SUPFAM" id="SSF48452">
    <property type="entry name" value="TPR-like"/>
    <property type="match status" value="1"/>
</dbReference>
<dbReference type="AlphaFoldDB" id="A0A0D2HSR5"/>
<accession>A0A0D2HSR5</accession>
<dbReference type="InterPro" id="IPR001173">
    <property type="entry name" value="Glyco_trans_2-like"/>
</dbReference>
<dbReference type="PANTHER" id="PTHR43630:SF2">
    <property type="entry name" value="GLYCOSYLTRANSFERASE"/>
    <property type="match status" value="1"/>
</dbReference>
<dbReference type="STRING" id="1429043.X474_13790"/>
<dbReference type="Pfam" id="PF13174">
    <property type="entry name" value="TPR_6"/>
    <property type="match status" value="1"/>
</dbReference>
<evidence type="ECO:0000256" key="1">
    <source>
        <dbReference type="ARBA" id="ARBA00038494"/>
    </source>
</evidence>
<dbReference type="SMART" id="SM00028">
    <property type="entry name" value="TPR"/>
    <property type="match status" value="3"/>
</dbReference>
<sequence length="396" mass="44551">MVAMADPSLGLVMILKNESQNLGRSLAPVADLFDEVVVVDTGSADATAEICAGLGARVFDFTWQDDFAAARNYSIEMARSDWLFWLDGDNAVSREAVVALRRALPEKGPAVLWGLEQVESTGGRLWQKRCFANHPKARFRGRVHEQLVHPPDWPGLPTSLVIRHWGYDDPQKVRQKGEYYLGLLELMLKDQPEDFYARFQAARCLINLRRFDEALTALRRFANQKQAARKNPQLWAHGHFLLAQCLKRLGRRGDALKVLEDFNRETPGNALGLFHQGRLLYEMGDYPQAAFFLGESLQKKLDAPVVDLDPVATLFQASFFLAKSLVKLGRAKDALPHFACALNLMPQNTHARTEMAQALSDQGRVETAIRELKKVLAFRPQDRRAQAMLREMGVAA</sequence>
<evidence type="ECO:0000313" key="5">
    <source>
        <dbReference type="Proteomes" id="UP000032233"/>
    </source>
</evidence>
<evidence type="ECO:0000256" key="2">
    <source>
        <dbReference type="PROSITE-ProRule" id="PRU00339"/>
    </source>
</evidence>